<evidence type="ECO:0000313" key="2">
    <source>
        <dbReference type="Proteomes" id="UP000282876"/>
    </source>
</evidence>
<evidence type="ECO:0000313" key="1">
    <source>
        <dbReference type="EMBL" id="RVD92904.1"/>
    </source>
</evidence>
<accession>A0A437ANZ8</accession>
<sequence>MEDLALLPEKDFSACCTNLHKKSNLLFAIGTYKPSIKIFNLTLQSLLLNRNLLDYPLKIISFDSVNKYFILTKNCLEVHSKHGLVKNIKMAFFCRSMVLFDKCVLVIGNKPFIKIIDKKNKMKENFELKIIPCFISTFGEYFSVCDEENVYVYKNYELIFEKKLENEITSLLMVKDFLYIGNQNGELLKINLSNQEMVVLLKESNDCITLLKEDNGFLFVVNDKKIIIFKGNVVKEIEVDCKINSLEVDCSILFLGTDSGEIKIYNVKELGDSPEWCKHLLNE</sequence>
<reference evidence="1 2" key="1">
    <citation type="submission" date="2018-10" db="EMBL/GenBank/DDBJ databases">
        <title>Draft genome sequence of the microsporidian Tubulinosema ratisbonensis.</title>
        <authorList>
            <person name="Polonais V."/>
            <person name="Peyretaillade E."/>
            <person name="Niehus S."/>
            <person name="Wawrzyniak I."/>
            <person name="Franchet A."/>
            <person name="Gaspin C."/>
            <person name="Reichstadt M."/>
            <person name="Belser C."/>
            <person name="Labadie K."/>
            <person name="Delbac F."/>
            <person name="Ferrandon D."/>
        </authorList>
    </citation>
    <scope>NUCLEOTIDE SEQUENCE [LARGE SCALE GENOMIC DNA]</scope>
    <source>
        <strain evidence="1 2">Franzen</strain>
    </source>
</reference>
<dbReference type="OrthoDB" id="273340at2759"/>
<keyword evidence="2" id="KW-1185">Reference proteome</keyword>
<organism evidence="1 2">
    <name type="scientific">Tubulinosema ratisbonensis</name>
    <dbReference type="NCBI Taxonomy" id="291195"/>
    <lineage>
        <taxon>Eukaryota</taxon>
        <taxon>Fungi</taxon>
        <taxon>Fungi incertae sedis</taxon>
        <taxon>Microsporidia</taxon>
        <taxon>Tubulinosematoidea</taxon>
        <taxon>Tubulinosematidae</taxon>
        <taxon>Tubulinosema</taxon>
    </lineage>
</organism>
<comment type="caution">
    <text evidence="1">The sequence shown here is derived from an EMBL/GenBank/DDBJ whole genome shotgun (WGS) entry which is preliminary data.</text>
</comment>
<dbReference type="InterPro" id="IPR036322">
    <property type="entry name" value="WD40_repeat_dom_sf"/>
</dbReference>
<dbReference type="STRING" id="291195.A0A437ANZ8"/>
<dbReference type="VEuPathDB" id="MicrosporidiaDB:TUBRATIS_005790"/>
<protein>
    <submittedName>
        <fullName evidence="1">Uncharacterized protein</fullName>
    </submittedName>
</protein>
<dbReference type="AlphaFoldDB" id="A0A437ANZ8"/>
<dbReference type="EMBL" id="RCSS01000126">
    <property type="protein sequence ID" value="RVD92904.1"/>
    <property type="molecule type" value="Genomic_DNA"/>
</dbReference>
<dbReference type="InterPro" id="IPR015943">
    <property type="entry name" value="WD40/YVTN_repeat-like_dom_sf"/>
</dbReference>
<proteinExistence type="predicted"/>
<gene>
    <name evidence="1" type="ORF">TUBRATIS_005790</name>
</gene>
<name>A0A437ANZ8_9MICR</name>
<dbReference type="SUPFAM" id="SSF50978">
    <property type="entry name" value="WD40 repeat-like"/>
    <property type="match status" value="1"/>
</dbReference>
<dbReference type="Gene3D" id="2.130.10.10">
    <property type="entry name" value="YVTN repeat-like/Quinoprotein amine dehydrogenase"/>
    <property type="match status" value="1"/>
</dbReference>
<dbReference type="Proteomes" id="UP000282876">
    <property type="component" value="Unassembled WGS sequence"/>
</dbReference>